<feature type="transmembrane region" description="Helical" evidence="7">
    <location>
        <begin position="162"/>
        <end position="180"/>
    </location>
</feature>
<dbReference type="RefSeq" id="XP_025430706.1">
    <property type="nucleotide sequence ID" value="XM_025577417.1"/>
</dbReference>
<protein>
    <recommendedName>
        <fullName evidence="8">Zn(2)-C6 fungal-type domain-containing protein</fullName>
    </recommendedName>
</protein>
<dbReference type="InterPro" id="IPR052360">
    <property type="entry name" value="Transcr_Regulatory_Proteins"/>
</dbReference>
<dbReference type="GO" id="GO:0008270">
    <property type="term" value="F:zinc ion binding"/>
    <property type="evidence" value="ECO:0007669"/>
    <property type="project" value="InterPro"/>
</dbReference>
<keyword evidence="7" id="KW-0472">Membrane</keyword>
<proteinExistence type="predicted"/>
<dbReference type="PANTHER" id="PTHR36206">
    <property type="entry name" value="ASPERCRYPTIN BIOSYNTHESIS CLUSTER-SPECIFIC TRANSCRIPTION REGULATOR ATNN-RELATED"/>
    <property type="match status" value="1"/>
</dbReference>
<dbReference type="CDD" id="cd00067">
    <property type="entry name" value="GAL4"/>
    <property type="match status" value="1"/>
</dbReference>
<dbReference type="EMBL" id="KZ821235">
    <property type="protein sequence ID" value="PYH44724.1"/>
    <property type="molecule type" value="Genomic_DNA"/>
</dbReference>
<accession>A0A318ZEM7</accession>
<evidence type="ECO:0000259" key="8">
    <source>
        <dbReference type="SMART" id="SM00066"/>
    </source>
</evidence>
<evidence type="ECO:0000256" key="4">
    <source>
        <dbReference type="ARBA" id="ARBA00023125"/>
    </source>
</evidence>
<dbReference type="InterPro" id="IPR036864">
    <property type="entry name" value="Zn2-C6_fun-type_DNA-bd_sf"/>
</dbReference>
<dbReference type="PANTHER" id="PTHR36206:SF16">
    <property type="entry name" value="TRANSCRIPTION FACTOR DOMAIN-CONTAINING PROTEIN-RELATED"/>
    <property type="match status" value="1"/>
</dbReference>
<evidence type="ECO:0000256" key="5">
    <source>
        <dbReference type="ARBA" id="ARBA00023163"/>
    </source>
</evidence>
<dbReference type="AlphaFoldDB" id="A0A318ZEM7"/>
<dbReference type="STRING" id="1450539.A0A318ZEM7"/>
<keyword evidence="2" id="KW-0862">Zinc</keyword>
<gene>
    <name evidence="9" type="ORF">BP01DRAFT_383289</name>
</gene>
<keyword evidence="6" id="KW-0539">Nucleus</keyword>
<keyword evidence="7" id="KW-1133">Transmembrane helix</keyword>
<reference evidence="9 10" key="1">
    <citation type="submission" date="2016-12" db="EMBL/GenBank/DDBJ databases">
        <title>The genomes of Aspergillus section Nigri reveals drivers in fungal speciation.</title>
        <authorList>
            <consortium name="DOE Joint Genome Institute"/>
            <person name="Vesth T.C."/>
            <person name="Nybo J."/>
            <person name="Theobald S."/>
            <person name="Brandl J."/>
            <person name="Frisvad J.C."/>
            <person name="Nielsen K.F."/>
            <person name="Lyhne E.K."/>
            <person name="Kogle M.E."/>
            <person name="Kuo A."/>
            <person name="Riley R."/>
            <person name="Clum A."/>
            <person name="Nolan M."/>
            <person name="Lipzen A."/>
            <person name="Salamov A."/>
            <person name="Henrissat B."/>
            <person name="Wiebenga A."/>
            <person name="De Vries R.P."/>
            <person name="Grigoriev I.V."/>
            <person name="Mortensen U.H."/>
            <person name="Andersen M.R."/>
            <person name="Baker S.E."/>
        </authorList>
    </citation>
    <scope>NUCLEOTIDE SEQUENCE [LARGE SCALE GENOMIC DNA]</scope>
    <source>
        <strain evidence="9 10">JOP 1030-1</strain>
    </source>
</reference>
<keyword evidence="1" id="KW-0479">Metal-binding</keyword>
<dbReference type="InterPro" id="IPR001138">
    <property type="entry name" value="Zn2Cys6_DnaBD"/>
</dbReference>
<keyword evidence="7" id="KW-0812">Transmembrane</keyword>
<evidence type="ECO:0000256" key="6">
    <source>
        <dbReference type="ARBA" id="ARBA00023242"/>
    </source>
</evidence>
<dbReference type="SMART" id="SM00066">
    <property type="entry name" value="GAL4"/>
    <property type="match status" value="1"/>
</dbReference>
<keyword evidence="5" id="KW-0804">Transcription</keyword>
<dbReference type="GO" id="GO:0003677">
    <property type="term" value="F:DNA binding"/>
    <property type="evidence" value="ECO:0007669"/>
    <property type="project" value="UniProtKB-KW"/>
</dbReference>
<evidence type="ECO:0000256" key="1">
    <source>
        <dbReference type="ARBA" id="ARBA00022723"/>
    </source>
</evidence>
<keyword evidence="4" id="KW-0238">DNA-binding</keyword>
<keyword evidence="3" id="KW-0805">Transcription regulation</keyword>
<dbReference type="GO" id="GO:0009893">
    <property type="term" value="P:positive regulation of metabolic process"/>
    <property type="evidence" value="ECO:0007669"/>
    <property type="project" value="UniProtKB-ARBA"/>
</dbReference>
<evidence type="ECO:0000256" key="7">
    <source>
        <dbReference type="SAM" id="Phobius"/>
    </source>
</evidence>
<evidence type="ECO:0000313" key="9">
    <source>
        <dbReference type="EMBL" id="PYH44724.1"/>
    </source>
</evidence>
<sequence>MKPRCGTTRRPGSTRSRTGCRTCRARRIKCDETPQYCRNYTSTGRICDGYDSYWEISVSNRKKKPRNRQRYPLVVANPIADIVSWTPTSDERRCFTFVQARTIPDALSLFDSTLWQQSLMQMQVEAGSVIGRTPIFWYCMAVAQSARSFACLRRRNPHDSQVRDVMLLCCLLFTVVAIIWQEYAAALQHLRAGLCILRETEPSSQRLTAGRWIAAFRHLDTQCAMDGSFLWFWDEDEADTIIHPVVDPWWKQQRSDCQLLVPNDDPLYSVRQTLEPLFNRPHKFVRRCWHVSTTDMQSALTVLSAERLAIAAQLQPAKQLLQELRRRNDLITKS</sequence>
<dbReference type="GeneID" id="37078646"/>
<name>A0A318ZEM7_9EURO</name>
<evidence type="ECO:0000313" key="10">
    <source>
        <dbReference type="Proteomes" id="UP000248349"/>
    </source>
</evidence>
<dbReference type="Proteomes" id="UP000248349">
    <property type="component" value="Unassembled WGS sequence"/>
</dbReference>
<dbReference type="SUPFAM" id="SSF57701">
    <property type="entry name" value="Zn2/Cys6 DNA-binding domain"/>
    <property type="match status" value="1"/>
</dbReference>
<keyword evidence="10" id="KW-1185">Reference proteome</keyword>
<dbReference type="OrthoDB" id="4484945at2759"/>
<feature type="domain" description="Zn(2)-C6 fungal-type" evidence="8">
    <location>
        <begin position="14"/>
        <end position="58"/>
    </location>
</feature>
<dbReference type="Gene3D" id="4.10.240.10">
    <property type="entry name" value="Zn(2)-C6 fungal-type DNA-binding domain"/>
    <property type="match status" value="1"/>
</dbReference>
<organism evidence="9 10">
    <name type="scientific">Aspergillus saccharolyticus JOP 1030-1</name>
    <dbReference type="NCBI Taxonomy" id="1450539"/>
    <lineage>
        <taxon>Eukaryota</taxon>
        <taxon>Fungi</taxon>
        <taxon>Dikarya</taxon>
        <taxon>Ascomycota</taxon>
        <taxon>Pezizomycotina</taxon>
        <taxon>Eurotiomycetes</taxon>
        <taxon>Eurotiomycetidae</taxon>
        <taxon>Eurotiales</taxon>
        <taxon>Aspergillaceae</taxon>
        <taxon>Aspergillus</taxon>
        <taxon>Aspergillus subgen. Circumdati</taxon>
    </lineage>
</organism>
<dbReference type="GO" id="GO:0000981">
    <property type="term" value="F:DNA-binding transcription factor activity, RNA polymerase II-specific"/>
    <property type="evidence" value="ECO:0007669"/>
    <property type="project" value="InterPro"/>
</dbReference>
<evidence type="ECO:0000256" key="2">
    <source>
        <dbReference type="ARBA" id="ARBA00022833"/>
    </source>
</evidence>
<evidence type="ECO:0000256" key="3">
    <source>
        <dbReference type="ARBA" id="ARBA00023015"/>
    </source>
</evidence>